<evidence type="ECO:0000256" key="3">
    <source>
        <dbReference type="ARBA" id="ARBA00006669"/>
    </source>
</evidence>
<evidence type="ECO:0000256" key="10">
    <source>
        <dbReference type="SAM" id="Phobius"/>
    </source>
</evidence>
<keyword evidence="5" id="KW-0813">Transport</keyword>
<dbReference type="OrthoDB" id="9791248at2"/>
<sequence>MMEQLTTYLTENWLDVCGTIAGLFYIWYQYHVDVRLWIASLVMSCFYFAIYLGEGYYAMTGVYVYYFLAAIYGLWVWRRNAGKEDKEEGLLKHVNLPLVVVIIVSIALLTFVLAQVLKQLGTNGNLWMDAATAACNIVGMWMIAKKYVEHWLLWIVVDVLAATMLFIMDKPLSSALFAFYAIVSVFGYINWVKKIGKSH</sequence>
<feature type="transmembrane region" description="Helical" evidence="10">
    <location>
        <begin position="126"/>
        <end position="144"/>
    </location>
</feature>
<evidence type="ECO:0000256" key="5">
    <source>
        <dbReference type="ARBA" id="ARBA00022448"/>
    </source>
</evidence>
<evidence type="ECO:0000313" key="11">
    <source>
        <dbReference type="EMBL" id="QFQ12115.1"/>
    </source>
</evidence>
<evidence type="ECO:0000256" key="4">
    <source>
        <dbReference type="ARBA" id="ARBA00017522"/>
    </source>
</evidence>
<evidence type="ECO:0000256" key="7">
    <source>
        <dbReference type="ARBA" id="ARBA00022692"/>
    </source>
</evidence>
<dbReference type="Pfam" id="PF04973">
    <property type="entry name" value="NMN_transporter"/>
    <property type="match status" value="1"/>
</dbReference>
<evidence type="ECO:0000256" key="1">
    <source>
        <dbReference type="ARBA" id="ARBA00002672"/>
    </source>
</evidence>
<dbReference type="InterPro" id="IPR006419">
    <property type="entry name" value="NMN_transpt_PnuC"/>
</dbReference>
<comment type="function">
    <text evidence="1">Required for nicotinamide riboside transport across the inner membrane.</text>
</comment>
<dbReference type="GO" id="GO:0005886">
    <property type="term" value="C:plasma membrane"/>
    <property type="evidence" value="ECO:0007669"/>
    <property type="project" value="UniProtKB-SubCell"/>
</dbReference>
<feature type="transmembrane region" description="Helical" evidence="10">
    <location>
        <begin position="56"/>
        <end position="75"/>
    </location>
</feature>
<protein>
    <recommendedName>
        <fullName evidence="4">Nicotinamide riboside transporter PnuC</fullName>
    </recommendedName>
</protein>
<organism evidence="11 12">
    <name type="scientific">Pseudoprevotella muciniphila</name>
    <dbReference type="NCBI Taxonomy" id="2133944"/>
    <lineage>
        <taxon>Bacteria</taxon>
        <taxon>Pseudomonadati</taxon>
        <taxon>Bacteroidota</taxon>
        <taxon>Bacteroidia</taxon>
        <taxon>Bacteroidales</taxon>
        <taxon>Prevotellaceae</taxon>
        <taxon>Pseudoprevotella</taxon>
    </lineage>
</organism>
<keyword evidence="8 10" id="KW-1133">Transmembrane helix</keyword>
<evidence type="ECO:0000256" key="9">
    <source>
        <dbReference type="ARBA" id="ARBA00023136"/>
    </source>
</evidence>
<dbReference type="Proteomes" id="UP000249375">
    <property type="component" value="Chromosome"/>
</dbReference>
<feature type="transmembrane region" description="Helical" evidence="10">
    <location>
        <begin position="151"/>
        <end position="168"/>
    </location>
</feature>
<dbReference type="AlphaFoldDB" id="A0A5P8E536"/>
<dbReference type="GO" id="GO:0034257">
    <property type="term" value="F:nicotinamide riboside transmembrane transporter activity"/>
    <property type="evidence" value="ECO:0007669"/>
    <property type="project" value="InterPro"/>
</dbReference>
<dbReference type="PANTHER" id="PTHR36122:SF2">
    <property type="entry name" value="NICOTINAMIDE RIBOSIDE TRANSPORTER PNUC"/>
    <property type="match status" value="1"/>
</dbReference>
<evidence type="ECO:0000256" key="2">
    <source>
        <dbReference type="ARBA" id="ARBA00004651"/>
    </source>
</evidence>
<feature type="transmembrane region" description="Helical" evidence="10">
    <location>
        <begin position="96"/>
        <end position="114"/>
    </location>
</feature>
<feature type="transmembrane region" description="Helical" evidence="10">
    <location>
        <begin position="174"/>
        <end position="192"/>
    </location>
</feature>
<accession>A0A5P8E536</accession>
<proteinExistence type="inferred from homology"/>
<dbReference type="EMBL" id="CP033459">
    <property type="protein sequence ID" value="QFQ12115.1"/>
    <property type="molecule type" value="Genomic_DNA"/>
</dbReference>
<dbReference type="KEGG" id="alq:C7Y71_003255"/>
<feature type="transmembrane region" description="Helical" evidence="10">
    <location>
        <begin position="12"/>
        <end position="27"/>
    </location>
</feature>
<keyword evidence="12" id="KW-1185">Reference proteome</keyword>
<evidence type="ECO:0000256" key="8">
    <source>
        <dbReference type="ARBA" id="ARBA00022989"/>
    </source>
</evidence>
<name>A0A5P8E536_9BACT</name>
<comment type="subcellular location">
    <subcellularLocation>
        <location evidence="2">Cell membrane</location>
        <topology evidence="2">Multi-pass membrane protein</topology>
    </subcellularLocation>
</comment>
<evidence type="ECO:0000313" key="12">
    <source>
        <dbReference type="Proteomes" id="UP000249375"/>
    </source>
</evidence>
<feature type="transmembrane region" description="Helical" evidence="10">
    <location>
        <begin position="34"/>
        <end position="50"/>
    </location>
</feature>
<comment type="similarity">
    <text evidence="3">Belongs to the nicotinamide ribonucleoside (NR) uptake permease (TC 4.B.1) family.</text>
</comment>
<evidence type="ECO:0000256" key="6">
    <source>
        <dbReference type="ARBA" id="ARBA00022475"/>
    </source>
</evidence>
<keyword evidence="6" id="KW-1003">Cell membrane</keyword>
<keyword evidence="7 10" id="KW-0812">Transmembrane</keyword>
<dbReference type="PANTHER" id="PTHR36122">
    <property type="entry name" value="NICOTINAMIDE RIBOSIDE TRANSPORTER PNUC"/>
    <property type="match status" value="1"/>
</dbReference>
<keyword evidence="9 10" id="KW-0472">Membrane</keyword>
<dbReference type="RefSeq" id="WP_111898590.1">
    <property type="nucleotide sequence ID" value="NZ_CP033459.1"/>
</dbReference>
<reference evidence="11 12" key="1">
    <citation type="submission" date="2018-11" db="EMBL/GenBank/DDBJ databases">
        <authorList>
            <person name="Na S.W."/>
            <person name="Baik M."/>
        </authorList>
    </citation>
    <scope>NUCLEOTIDE SEQUENCE [LARGE SCALE GENOMIC DNA]</scope>
    <source>
        <strain evidence="11 12">E39</strain>
    </source>
</reference>
<gene>
    <name evidence="11" type="ORF">C7Y71_003255</name>
</gene>
<dbReference type="NCBIfam" id="TIGR01528">
    <property type="entry name" value="NMN_trans_PnuC"/>
    <property type="match status" value="1"/>
</dbReference>